<feature type="region of interest" description="Disordered" evidence="1">
    <location>
        <begin position="41"/>
        <end position="157"/>
    </location>
</feature>
<comment type="caution">
    <text evidence="2">The sequence shown here is derived from an EMBL/GenBank/DDBJ whole genome shotgun (WGS) entry which is preliminary data.</text>
</comment>
<dbReference type="RefSeq" id="WP_380850202.1">
    <property type="nucleotide sequence ID" value="NZ_JBHSFP010000041.1"/>
</dbReference>
<evidence type="ECO:0000256" key="1">
    <source>
        <dbReference type="SAM" id="MobiDB-lite"/>
    </source>
</evidence>
<gene>
    <name evidence="2" type="ORF">ACFO60_35995</name>
</gene>
<reference evidence="3" key="1">
    <citation type="journal article" date="2019" name="Int. J. Syst. Evol. Microbiol.">
        <title>The Global Catalogue of Microorganisms (GCM) 10K type strain sequencing project: providing services to taxonomists for standard genome sequencing and annotation.</title>
        <authorList>
            <consortium name="The Broad Institute Genomics Platform"/>
            <consortium name="The Broad Institute Genome Sequencing Center for Infectious Disease"/>
            <person name="Wu L."/>
            <person name="Ma J."/>
        </authorList>
    </citation>
    <scope>NUCLEOTIDE SEQUENCE [LARGE SCALE GENOMIC DNA]</scope>
    <source>
        <strain evidence="3">CGMCC 4.7132</strain>
    </source>
</reference>
<dbReference type="EMBL" id="JBHSFP010000041">
    <property type="protein sequence ID" value="MFC4536198.1"/>
    <property type="molecule type" value="Genomic_DNA"/>
</dbReference>
<evidence type="ECO:0000313" key="2">
    <source>
        <dbReference type="EMBL" id="MFC4536198.1"/>
    </source>
</evidence>
<organism evidence="2 3">
    <name type="scientific">Sphaerisporangium dianthi</name>
    <dbReference type="NCBI Taxonomy" id="1436120"/>
    <lineage>
        <taxon>Bacteria</taxon>
        <taxon>Bacillati</taxon>
        <taxon>Actinomycetota</taxon>
        <taxon>Actinomycetes</taxon>
        <taxon>Streptosporangiales</taxon>
        <taxon>Streptosporangiaceae</taxon>
        <taxon>Sphaerisporangium</taxon>
    </lineage>
</organism>
<sequence>MPSIPRRERLLVRREPLVKPVTPPAAEPVDMVAACMPAEGAVIGPGAAPEGGAGADDQAVPGRPEPPEGGTGGGAEGHAVLGWPEWPNPGGAGDAPGGDHWPPGGLCGAPGPPFGPPRADPGPAAPEAGEGRAASGTGAMPQVSQYPSTTVPEHPGCVHLVIRPLRFQ</sequence>
<keyword evidence="3" id="KW-1185">Reference proteome</keyword>
<protein>
    <submittedName>
        <fullName evidence="2">Uncharacterized protein</fullName>
    </submittedName>
</protein>
<feature type="compositionally biased region" description="Polar residues" evidence="1">
    <location>
        <begin position="142"/>
        <end position="151"/>
    </location>
</feature>
<evidence type="ECO:0000313" key="3">
    <source>
        <dbReference type="Proteomes" id="UP001596004"/>
    </source>
</evidence>
<name>A0ABV9CUX8_9ACTN</name>
<proteinExistence type="predicted"/>
<feature type="compositionally biased region" description="Low complexity" evidence="1">
    <location>
        <begin position="125"/>
        <end position="136"/>
    </location>
</feature>
<dbReference type="Proteomes" id="UP001596004">
    <property type="component" value="Unassembled WGS sequence"/>
</dbReference>
<feature type="compositionally biased region" description="Pro residues" evidence="1">
    <location>
        <begin position="110"/>
        <end position="124"/>
    </location>
</feature>
<accession>A0ABV9CUX8</accession>